<reference evidence="9" key="1">
    <citation type="submission" date="2016-10" db="EMBL/GenBank/DDBJ databases">
        <authorList>
            <person name="Varghese N."/>
            <person name="Submissions S."/>
        </authorList>
    </citation>
    <scope>NUCLEOTIDE SEQUENCE [LARGE SCALE GENOMIC DNA]</scope>
    <source>
        <strain evidence="9">CGMCC 4.3530</strain>
    </source>
</reference>
<evidence type="ECO:0000256" key="5">
    <source>
        <dbReference type="ARBA" id="ARBA00023004"/>
    </source>
</evidence>
<feature type="binding site" evidence="7">
    <location>
        <position position="92"/>
    </location>
    <ligand>
        <name>Fe cation</name>
        <dbReference type="ChEBI" id="CHEBI:24875"/>
        <note>catalytic</note>
    </ligand>
</feature>
<dbReference type="GO" id="GO:0008198">
    <property type="term" value="F:ferrous iron binding"/>
    <property type="evidence" value="ECO:0007669"/>
    <property type="project" value="TreeGrafter"/>
</dbReference>
<comment type="similarity">
    <text evidence="1">Belongs to the cysteine dioxygenase family.</text>
</comment>
<evidence type="ECO:0000256" key="2">
    <source>
        <dbReference type="ARBA" id="ARBA00022723"/>
    </source>
</evidence>
<sequence>MTPAPAMHHTPLLAELVSAVRDVVCLERSPAESARLVAGQLEPFLSRPNLLPAEYRAGDPERYRQHIVHAEPDGSFSVVALVWQPGQQTPIHDHVAWCVTGVYEGAETERRYELRGEGATARLVPAADVVNGPGTACGFAPPGDIHLVRNAEESTVISIHVYGADISKLGTSVRRLYDLPVAES</sequence>
<dbReference type="OrthoDB" id="7059163at2"/>
<organism evidence="8 9">
    <name type="scientific">Saccharopolyspora shandongensis</name>
    <dbReference type="NCBI Taxonomy" id="418495"/>
    <lineage>
        <taxon>Bacteria</taxon>
        <taxon>Bacillati</taxon>
        <taxon>Actinomycetota</taxon>
        <taxon>Actinomycetes</taxon>
        <taxon>Pseudonocardiales</taxon>
        <taxon>Pseudonocardiaceae</taxon>
        <taxon>Saccharopolyspora</taxon>
    </lineage>
</organism>
<evidence type="ECO:0000256" key="4">
    <source>
        <dbReference type="ARBA" id="ARBA00023002"/>
    </source>
</evidence>
<feature type="binding site" evidence="7">
    <location>
        <position position="94"/>
    </location>
    <ligand>
        <name>Fe cation</name>
        <dbReference type="ChEBI" id="CHEBI:24875"/>
        <note>catalytic</note>
    </ligand>
</feature>
<proteinExistence type="inferred from homology"/>
<dbReference type="AlphaFoldDB" id="A0A1H3HYE0"/>
<evidence type="ECO:0000313" key="8">
    <source>
        <dbReference type="EMBL" id="SDY19779.1"/>
    </source>
</evidence>
<accession>A0A1H3HYE0</accession>
<keyword evidence="2 7" id="KW-0479">Metal-binding</keyword>
<evidence type="ECO:0000256" key="1">
    <source>
        <dbReference type="ARBA" id="ARBA00006622"/>
    </source>
</evidence>
<evidence type="ECO:0000256" key="7">
    <source>
        <dbReference type="PIRSR" id="PIRSR610300-51"/>
    </source>
</evidence>
<dbReference type="STRING" id="418495.SAMN05216215_1021124"/>
<feature type="binding site" evidence="7">
    <location>
        <position position="146"/>
    </location>
    <ligand>
        <name>Fe cation</name>
        <dbReference type="ChEBI" id="CHEBI:24875"/>
        <note>catalytic</note>
    </ligand>
</feature>
<dbReference type="InterPro" id="IPR011051">
    <property type="entry name" value="RmlC_Cupin_sf"/>
</dbReference>
<dbReference type="SUPFAM" id="SSF51182">
    <property type="entry name" value="RmlC-like cupins"/>
    <property type="match status" value="1"/>
</dbReference>
<dbReference type="RefSeq" id="WP_093268462.1">
    <property type="nucleotide sequence ID" value="NZ_FNOK01000021.1"/>
</dbReference>
<keyword evidence="5 7" id="KW-0408">Iron</keyword>
<keyword evidence="3" id="KW-0223">Dioxygenase</keyword>
<evidence type="ECO:0000256" key="6">
    <source>
        <dbReference type="PIRSR" id="PIRSR610300-50"/>
    </source>
</evidence>
<keyword evidence="9" id="KW-1185">Reference proteome</keyword>
<gene>
    <name evidence="8" type="ORF">SAMN05216215_1021124</name>
</gene>
<name>A0A1H3HYE0_9PSEU</name>
<protein>
    <submittedName>
        <fullName evidence="8">Predicted metal-dependent enzyme of the double-stranded beta helix superfamily</fullName>
    </submittedName>
</protein>
<evidence type="ECO:0000313" key="9">
    <source>
        <dbReference type="Proteomes" id="UP000199529"/>
    </source>
</evidence>
<dbReference type="EMBL" id="FNOK01000021">
    <property type="protein sequence ID" value="SDY19779.1"/>
    <property type="molecule type" value="Genomic_DNA"/>
</dbReference>
<keyword evidence="6" id="KW-0883">Thioether bond</keyword>
<dbReference type="GO" id="GO:0016702">
    <property type="term" value="F:oxidoreductase activity, acting on single donors with incorporation of molecular oxygen, incorporation of two atoms of oxygen"/>
    <property type="evidence" value="ECO:0007669"/>
    <property type="project" value="InterPro"/>
</dbReference>
<dbReference type="Gene3D" id="2.60.120.10">
    <property type="entry name" value="Jelly Rolls"/>
    <property type="match status" value="1"/>
</dbReference>
<keyword evidence="4" id="KW-0560">Oxidoreductase</keyword>
<dbReference type="CDD" id="cd10548">
    <property type="entry name" value="cupin_CDO"/>
    <property type="match status" value="1"/>
</dbReference>
<feature type="cross-link" description="3'-(S-cysteinyl)-tyrosine (Cys-Tyr)" evidence="6">
    <location>
        <begin position="98"/>
        <end position="162"/>
    </location>
</feature>
<evidence type="ECO:0000256" key="3">
    <source>
        <dbReference type="ARBA" id="ARBA00022964"/>
    </source>
</evidence>
<dbReference type="PANTHER" id="PTHR12918:SF1">
    <property type="entry name" value="CYSTEINE DIOXYGENASE TYPE 1"/>
    <property type="match status" value="1"/>
</dbReference>
<dbReference type="InterPro" id="IPR014710">
    <property type="entry name" value="RmlC-like_jellyroll"/>
</dbReference>
<dbReference type="InterPro" id="IPR010300">
    <property type="entry name" value="CDO_1"/>
</dbReference>
<dbReference type="PANTHER" id="PTHR12918">
    <property type="entry name" value="CYSTEINE DIOXYGENASE"/>
    <property type="match status" value="1"/>
</dbReference>
<dbReference type="Proteomes" id="UP000199529">
    <property type="component" value="Unassembled WGS sequence"/>
</dbReference>
<dbReference type="Pfam" id="PF05995">
    <property type="entry name" value="CDO_I"/>
    <property type="match status" value="1"/>
</dbReference>